<feature type="transmembrane region" description="Helical" evidence="1">
    <location>
        <begin position="100"/>
        <end position="119"/>
    </location>
</feature>
<gene>
    <name evidence="3" type="ORF">BN112_3618</name>
</gene>
<feature type="transmembrane region" description="Helical" evidence="1">
    <location>
        <begin position="246"/>
        <end position="265"/>
    </location>
</feature>
<dbReference type="KEGG" id="bbh:BN112_3618"/>
<dbReference type="Proteomes" id="UP000007564">
    <property type="component" value="Chromosome"/>
</dbReference>
<feature type="transmembrane region" description="Helical" evidence="1">
    <location>
        <begin position="220"/>
        <end position="239"/>
    </location>
</feature>
<dbReference type="RefSeq" id="WP_015064826.1">
    <property type="nucleotide sequence ID" value="NC_019382.1"/>
</dbReference>
<dbReference type="HOGENOM" id="CLU_067094_0_0_4"/>
<dbReference type="InterPro" id="IPR037185">
    <property type="entry name" value="EmrE-like"/>
</dbReference>
<reference evidence="3 4" key="1">
    <citation type="journal article" date="2012" name="BMC Genomics">
        <title>Comparative genomics of the classical Bordetella subspecies: the evolution and exchange of virulence-associated diversity amongst closely related pathogens.</title>
        <authorList>
            <person name="Park J."/>
            <person name="Zhang Y."/>
            <person name="Buboltz A.M."/>
            <person name="Zhang X."/>
            <person name="Schuster S.C."/>
            <person name="Ahuja U."/>
            <person name="Liu M."/>
            <person name="Miller J.F."/>
            <person name="Sebaihia M."/>
            <person name="Bentley S.D."/>
            <person name="Parkhill J."/>
            <person name="Harvill E.T."/>
        </authorList>
    </citation>
    <scope>NUCLEOTIDE SEQUENCE [LARGE SCALE GENOMIC DNA]</scope>
    <source>
        <strain evidence="3 4">253</strain>
    </source>
</reference>
<dbReference type="EMBL" id="HE965806">
    <property type="protein sequence ID" value="CCJ55532.1"/>
    <property type="molecule type" value="Genomic_DNA"/>
</dbReference>
<dbReference type="OrthoDB" id="7065924at2"/>
<evidence type="ECO:0000313" key="4">
    <source>
        <dbReference type="Proteomes" id="UP000007564"/>
    </source>
</evidence>
<keyword evidence="1" id="KW-0812">Transmembrane</keyword>
<feature type="transmembrane region" description="Helical" evidence="1">
    <location>
        <begin position="161"/>
        <end position="178"/>
    </location>
</feature>
<feature type="transmembrane region" description="Helical" evidence="1">
    <location>
        <begin position="131"/>
        <end position="149"/>
    </location>
</feature>
<proteinExistence type="predicted"/>
<evidence type="ECO:0000256" key="1">
    <source>
        <dbReference type="SAM" id="Phobius"/>
    </source>
</evidence>
<sequence>MHVSVLSGAQPARRAANGAGVAAILLWASLALMTATAQGLPPFQLLAASFGVAFALSAVLLTARRAWGRLRAPAGAWLLAVGGIFGYHALYFYALGNAPVAEASLIAYLWPLLIVLFALRGAGGARRWRALAGAALGFAGTALLVWQRAGGAPGTDAGADGYLAALGCAFVWSGYSALNRRYADVPSDMIGGVCGVVALAGGLCHLAFEQTVAPSAAQWWAILGLGIGPVGLAFFAWDYATKRGSLPLLGALSYLAPLVSTLLLIATGAAAAGWGPVLAALAIIGGAWLATRR</sequence>
<dbReference type="SUPFAM" id="SSF103481">
    <property type="entry name" value="Multidrug resistance efflux transporter EmrE"/>
    <property type="match status" value="1"/>
</dbReference>
<dbReference type="GO" id="GO:0016020">
    <property type="term" value="C:membrane"/>
    <property type="evidence" value="ECO:0007669"/>
    <property type="project" value="InterPro"/>
</dbReference>
<dbReference type="InterPro" id="IPR000620">
    <property type="entry name" value="EamA_dom"/>
</dbReference>
<feature type="transmembrane region" description="Helical" evidence="1">
    <location>
        <begin position="15"/>
        <end position="37"/>
    </location>
</feature>
<evidence type="ECO:0000313" key="3">
    <source>
        <dbReference type="EMBL" id="CCJ55532.1"/>
    </source>
</evidence>
<dbReference type="PANTHER" id="PTHR22911">
    <property type="entry name" value="ACYL-MALONYL CONDENSING ENZYME-RELATED"/>
    <property type="match status" value="1"/>
</dbReference>
<protein>
    <submittedName>
        <fullName evidence="3">Putative membrane protein</fullName>
    </submittedName>
</protein>
<feature type="transmembrane region" description="Helical" evidence="1">
    <location>
        <begin position="271"/>
        <end position="290"/>
    </location>
</feature>
<feature type="domain" description="EamA" evidence="2">
    <location>
        <begin position="161"/>
        <end position="291"/>
    </location>
</feature>
<dbReference type="AlphaFoldDB" id="A0A0C6PAZ6"/>
<feature type="transmembrane region" description="Helical" evidence="1">
    <location>
        <begin position="75"/>
        <end position="94"/>
    </location>
</feature>
<dbReference type="Pfam" id="PF00892">
    <property type="entry name" value="EamA"/>
    <property type="match status" value="2"/>
</dbReference>
<feature type="transmembrane region" description="Helical" evidence="1">
    <location>
        <begin position="190"/>
        <end position="208"/>
    </location>
</feature>
<feature type="domain" description="EamA" evidence="2">
    <location>
        <begin position="20"/>
        <end position="145"/>
    </location>
</feature>
<organism evidence="3 4">
    <name type="scientific">Bordetella bronchiseptica 253</name>
    <dbReference type="NCBI Taxonomy" id="568707"/>
    <lineage>
        <taxon>Bacteria</taxon>
        <taxon>Pseudomonadati</taxon>
        <taxon>Pseudomonadota</taxon>
        <taxon>Betaproteobacteria</taxon>
        <taxon>Burkholderiales</taxon>
        <taxon>Alcaligenaceae</taxon>
        <taxon>Bordetella</taxon>
    </lineage>
</organism>
<feature type="transmembrane region" description="Helical" evidence="1">
    <location>
        <begin position="43"/>
        <end position="63"/>
    </location>
</feature>
<evidence type="ECO:0000259" key="2">
    <source>
        <dbReference type="Pfam" id="PF00892"/>
    </source>
</evidence>
<dbReference type="PANTHER" id="PTHR22911:SF76">
    <property type="entry name" value="EAMA DOMAIN-CONTAINING PROTEIN"/>
    <property type="match status" value="1"/>
</dbReference>
<accession>A0A0C6PAZ6</accession>
<keyword evidence="1" id="KW-0472">Membrane</keyword>
<keyword evidence="1" id="KW-1133">Transmembrane helix</keyword>
<name>A0A0C6PAZ6_BORBO</name>